<dbReference type="InterPro" id="IPR002371">
    <property type="entry name" value="FlgK"/>
</dbReference>
<dbReference type="PANTHER" id="PTHR30033:SF1">
    <property type="entry name" value="FLAGELLAR HOOK-ASSOCIATED PROTEIN 1"/>
    <property type="match status" value="1"/>
</dbReference>
<dbReference type="PRINTS" id="PR01005">
    <property type="entry name" value="FLGHOOKAP1"/>
</dbReference>
<dbReference type="EMBL" id="JXBC01000013">
    <property type="protein sequence ID" value="KIU05830.1"/>
    <property type="molecule type" value="Genomic_DNA"/>
</dbReference>
<dbReference type="GO" id="GO:0005576">
    <property type="term" value="C:extracellular region"/>
    <property type="evidence" value="ECO:0007669"/>
    <property type="project" value="UniProtKB-SubCell"/>
</dbReference>
<comment type="subcellular location">
    <subcellularLocation>
        <location evidence="1 7">Bacterial flagellum</location>
    </subcellularLocation>
    <subcellularLocation>
        <location evidence="2 7">Secreted</location>
    </subcellularLocation>
</comment>
<evidence type="ECO:0000259" key="9">
    <source>
        <dbReference type="Pfam" id="PF06429"/>
    </source>
</evidence>
<dbReference type="GO" id="GO:0005198">
    <property type="term" value="F:structural molecule activity"/>
    <property type="evidence" value="ECO:0007669"/>
    <property type="project" value="UniProtKB-UniRule"/>
</dbReference>
<comment type="similarity">
    <text evidence="3 7">Belongs to the flagella basal body rod proteins family.</text>
</comment>
<keyword evidence="11" id="KW-0969">Cilium</keyword>
<dbReference type="InterPro" id="IPR001444">
    <property type="entry name" value="Flag_bb_rod_N"/>
</dbReference>
<dbReference type="Proteomes" id="UP001214898">
    <property type="component" value="Chromosome"/>
</dbReference>
<evidence type="ECO:0000256" key="1">
    <source>
        <dbReference type="ARBA" id="ARBA00004365"/>
    </source>
</evidence>
<gene>
    <name evidence="7 12" type="primary">flgK</name>
    <name evidence="12" type="ORF">P5633_06200</name>
    <name evidence="11" type="ORF">SC09_contig4orf00749</name>
</gene>
<dbReference type="Pfam" id="PF22638">
    <property type="entry name" value="FlgK_D1"/>
    <property type="match status" value="1"/>
</dbReference>
<dbReference type="GO" id="GO:0044780">
    <property type="term" value="P:bacterial-type flagellum assembly"/>
    <property type="evidence" value="ECO:0007669"/>
    <property type="project" value="InterPro"/>
</dbReference>
<keyword evidence="6 7" id="KW-0975">Bacterial flagellum</keyword>
<evidence type="ECO:0000313" key="13">
    <source>
        <dbReference type="Proteomes" id="UP000032247"/>
    </source>
</evidence>
<name>A0A063XF62_BACIU</name>
<evidence type="ECO:0000256" key="6">
    <source>
        <dbReference type="ARBA" id="ARBA00023143"/>
    </source>
</evidence>
<dbReference type="InterPro" id="IPR053927">
    <property type="entry name" value="FlgK_helical"/>
</dbReference>
<accession>A0A063XF62</accession>
<dbReference type="Pfam" id="PF00460">
    <property type="entry name" value="Flg_bb_rod"/>
    <property type="match status" value="1"/>
</dbReference>
<keyword evidence="11" id="KW-0282">Flagellum</keyword>
<dbReference type="STRING" id="483913.AN935_17810"/>
<evidence type="ECO:0000259" key="10">
    <source>
        <dbReference type="Pfam" id="PF22638"/>
    </source>
</evidence>
<protein>
    <recommendedName>
        <fullName evidence="4 7">Flagellar hook-associated protein 1</fullName>
        <shortName evidence="7">HAP1</shortName>
    </recommendedName>
</protein>
<proteinExistence type="inferred from homology"/>
<evidence type="ECO:0000259" key="8">
    <source>
        <dbReference type="Pfam" id="PF00460"/>
    </source>
</evidence>
<dbReference type="AlphaFoldDB" id="A0A063XF62"/>
<feature type="domain" description="Flagellar basal body rod protein N-terminal" evidence="8">
    <location>
        <begin position="8"/>
        <end position="38"/>
    </location>
</feature>
<evidence type="ECO:0000256" key="5">
    <source>
        <dbReference type="ARBA" id="ARBA00022525"/>
    </source>
</evidence>
<feature type="domain" description="Flagellar basal-body/hook protein C-terminal" evidence="9">
    <location>
        <begin position="462"/>
        <end position="500"/>
    </location>
</feature>
<dbReference type="PROSITE" id="PS00588">
    <property type="entry name" value="FLAGELLA_BB_ROD"/>
    <property type="match status" value="1"/>
</dbReference>
<evidence type="ECO:0000256" key="4">
    <source>
        <dbReference type="ARBA" id="ARBA00016244"/>
    </source>
</evidence>
<dbReference type="EMBL" id="CP120576">
    <property type="protein sequence ID" value="WEY85749.1"/>
    <property type="molecule type" value="Genomic_DNA"/>
</dbReference>
<dbReference type="InterPro" id="IPR019776">
    <property type="entry name" value="Flagellar_basal_body_rod_CS"/>
</dbReference>
<reference evidence="12" key="2">
    <citation type="submission" date="2023-03" db="EMBL/GenBank/DDBJ databases">
        <title>Complete genome sequences of 52 Bacillus and Priestia strains isolated from West-African fermentations and 26 reference strains from the DSMZ collection.</title>
        <authorList>
            <person name="Wiedenbein E.S."/>
            <person name="Canoy T.S."/>
            <person name="Hui Y."/>
            <person name="Parkouda C."/>
            <person name="Dawende C."/>
            <person name="Ametefe E."/>
            <person name="Jespersen L."/>
            <person name="Nielsen D.S."/>
        </authorList>
    </citation>
    <scope>NUCLEOTIDE SEQUENCE</scope>
    <source>
        <strain evidence="12">PRO56</strain>
    </source>
</reference>
<dbReference type="InterPro" id="IPR010930">
    <property type="entry name" value="Flg_bb/hook_C_dom"/>
</dbReference>
<dbReference type="SUPFAM" id="SSF64518">
    <property type="entry name" value="Phase 1 flagellin"/>
    <property type="match status" value="1"/>
</dbReference>
<dbReference type="PATRIC" id="fig|1423.134.peg.1778"/>
<evidence type="ECO:0000313" key="12">
    <source>
        <dbReference type="EMBL" id="WEY85749.1"/>
    </source>
</evidence>
<sequence>MTSTFMGLETARRALSAQQAALSTTANNVANANTDGYTRQRVSLEATDYFPAVSKNAEKTAGQMGTGVQGKSVERIRDIFLDYQYRLQNNSAGYYDTKAKALSQMEGVLNETDDSGLNSVLNSFWNSLQELSNNTNEESARSVVARKGQAVAETFNYISESLTNVQSNLKAELNTTVLDVNSLLSQLNSLNKQIAQVEPVGLLPNGLYDQRDLLIDKLSSMVDIKVSYNKSGGNALASAEGTVSIEILDKNKQSLGTVLDGKNYEVSELAANYDNETGLVSSISIGDTAVQAESFSSKGSLLGFIESYGYITADGQEKGVYPEMLSDLDNMALEFAKAFNEVHRNGVTKSGEQGGDFFDFTGGETEPAKGAAGKIKVADSIIDSKGANIAFSLTGAANDNANATKLANVLTGKITINGKETSVLDYYAGLIGELGIEAQEANRLASNTETQLNDADINRQQMSAVSLDEEMTNMIQFQHAYNAAARMVTLQDELLDKVINGMGVGGR</sequence>
<feature type="domain" description="Flagellar hook-associated protein FlgK helical" evidence="10">
    <location>
        <begin position="102"/>
        <end position="358"/>
    </location>
</feature>
<dbReference type="Proteomes" id="UP000032247">
    <property type="component" value="Unassembled WGS sequence"/>
</dbReference>
<evidence type="ECO:0000256" key="2">
    <source>
        <dbReference type="ARBA" id="ARBA00004613"/>
    </source>
</evidence>
<keyword evidence="11" id="KW-0966">Cell projection</keyword>
<dbReference type="RefSeq" id="WP_003228001.1">
    <property type="nucleotide sequence ID" value="NZ_AP024621.1"/>
</dbReference>
<dbReference type="NCBIfam" id="TIGR02492">
    <property type="entry name" value="flgK_ends"/>
    <property type="match status" value="1"/>
</dbReference>
<dbReference type="SMR" id="A0A063XF62"/>
<evidence type="ECO:0000256" key="3">
    <source>
        <dbReference type="ARBA" id="ARBA00009677"/>
    </source>
</evidence>
<dbReference type="GO" id="GO:0009424">
    <property type="term" value="C:bacterial-type flagellum hook"/>
    <property type="evidence" value="ECO:0007669"/>
    <property type="project" value="UniProtKB-UniRule"/>
</dbReference>
<organism evidence="11 13">
    <name type="scientific">Bacillus subtilis</name>
    <dbReference type="NCBI Taxonomy" id="1423"/>
    <lineage>
        <taxon>Bacteria</taxon>
        <taxon>Bacillati</taxon>
        <taxon>Bacillota</taxon>
        <taxon>Bacilli</taxon>
        <taxon>Bacillales</taxon>
        <taxon>Bacillaceae</taxon>
        <taxon>Bacillus</taxon>
    </lineage>
</organism>
<dbReference type="PANTHER" id="PTHR30033">
    <property type="entry name" value="FLAGELLAR HOOK-ASSOCIATED PROTEIN 1"/>
    <property type="match status" value="1"/>
</dbReference>
<keyword evidence="5 7" id="KW-0964">Secreted</keyword>
<reference evidence="11 13" key="1">
    <citation type="submission" date="2014-12" db="EMBL/GenBank/DDBJ databases">
        <title>Comparative genome analysis of Bacillus coagulans HM-08, Clostridium butyricum HM-68, Bacillus subtilis HM-66 and Bacillus licheniformis BL-09.</title>
        <authorList>
            <person name="Zhang H."/>
        </authorList>
    </citation>
    <scope>NUCLEOTIDE SEQUENCE [LARGE SCALE GENOMIC DNA]</scope>
    <source>
        <strain evidence="11 13">HM-66</strain>
    </source>
</reference>
<evidence type="ECO:0000256" key="7">
    <source>
        <dbReference type="RuleBase" id="RU362065"/>
    </source>
</evidence>
<evidence type="ECO:0000313" key="11">
    <source>
        <dbReference type="EMBL" id="KIU05830.1"/>
    </source>
</evidence>
<dbReference type="Pfam" id="PF06429">
    <property type="entry name" value="Flg_bbr_C"/>
    <property type="match status" value="1"/>
</dbReference>